<dbReference type="GO" id="GO:0016740">
    <property type="term" value="F:transferase activity"/>
    <property type="evidence" value="ECO:0007669"/>
    <property type="project" value="UniProtKB-KW"/>
</dbReference>
<dbReference type="AlphaFoldDB" id="A0A521AE73"/>
<reference evidence="2 3" key="1">
    <citation type="submission" date="2017-05" db="EMBL/GenBank/DDBJ databases">
        <authorList>
            <person name="Varghese N."/>
            <person name="Submissions S."/>
        </authorList>
    </citation>
    <scope>NUCLEOTIDE SEQUENCE [LARGE SCALE GENOMIC DNA]</scope>
    <source>
        <strain evidence="2 3">DSM 27040</strain>
    </source>
</reference>
<evidence type="ECO:0000313" key="2">
    <source>
        <dbReference type="EMBL" id="SMO33115.1"/>
    </source>
</evidence>
<dbReference type="InterPro" id="IPR029044">
    <property type="entry name" value="Nucleotide-diphossugar_trans"/>
</dbReference>
<accession>A0A521AE73</accession>
<keyword evidence="2" id="KW-0808">Transferase</keyword>
<name>A0A521AE73_SACCC</name>
<protein>
    <submittedName>
        <fullName evidence="2">Glycosyl transferase family 2</fullName>
    </submittedName>
</protein>
<proteinExistence type="predicted"/>
<dbReference type="OrthoDB" id="5391853at2"/>
<evidence type="ECO:0000259" key="1">
    <source>
        <dbReference type="Pfam" id="PF00535"/>
    </source>
</evidence>
<evidence type="ECO:0000313" key="3">
    <source>
        <dbReference type="Proteomes" id="UP000319040"/>
    </source>
</evidence>
<dbReference type="Pfam" id="PF00535">
    <property type="entry name" value="Glycos_transf_2"/>
    <property type="match status" value="1"/>
</dbReference>
<sequence length="417" mass="47430">MQAFQKYISKHPSLTGFDVGTIKKAGLVVVIPAYLEDDLQPTLDSICACYQPDIQVAVLIVVNASINASEQVVAHQKETIRQIEKYLCHNASVNIYAVEAFGLPKKHFGAGLARKIGMDLAVDHFIRTENKDGIIVSLDADSTVKPNYLRSIVGFFSHTQNNACSIRFAHPTQGDDFDEDVYAAITQYELHLRYYVQALRFIGFPYAFHTIGSCFACTAAAYVSVGGMNRRQGGEEFYFIQKLVQQGAYAELNTTCVYPSPRMSSRVPFGTGPSVKKMIDNAEHDYMTYNLQGFIDLKDLFDRVEEFYQIPIDKYNELILNLPGRVRSFLVNSNFYMDMQAVGNNCSTLEVFKKRFYEVFTAFKLVKYINYTHEHFLDRMPVFDAAIELLDRMGLMSEDIFEDAELLQKYRELQNGK</sequence>
<keyword evidence="3" id="KW-1185">Reference proteome</keyword>
<feature type="domain" description="Glycosyltransferase 2-like" evidence="1">
    <location>
        <begin position="29"/>
        <end position="200"/>
    </location>
</feature>
<dbReference type="RefSeq" id="WP_142531490.1">
    <property type="nucleotide sequence ID" value="NZ_FXTB01000001.1"/>
</dbReference>
<gene>
    <name evidence="2" type="ORF">SAMN06265379_10166</name>
</gene>
<organism evidence="2 3">
    <name type="scientific">Saccharicrinis carchari</name>
    <dbReference type="NCBI Taxonomy" id="1168039"/>
    <lineage>
        <taxon>Bacteria</taxon>
        <taxon>Pseudomonadati</taxon>
        <taxon>Bacteroidota</taxon>
        <taxon>Bacteroidia</taxon>
        <taxon>Marinilabiliales</taxon>
        <taxon>Marinilabiliaceae</taxon>
        <taxon>Saccharicrinis</taxon>
    </lineage>
</organism>
<dbReference type="PANTHER" id="PTHR43646:SF6">
    <property type="entry name" value="PRE-MYCOFACTOCIN GLYCOSYLTRANSFERASE"/>
    <property type="match status" value="1"/>
</dbReference>
<dbReference type="EMBL" id="FXTB01000001">
    <property type="protein sequence ID" value="SMO33115.1"/>
    <property type="molecule type" value="Genomic_DNA"/>
</dbReference>
<dbReference type="PANTHER" id="PTHR43646">
    <property type="entry name" value="GLYCOSYLTRANSFERASE"/>
    <property type="match status" value="1"/>
</dbReference>
<dbReference type="Proteomes" id="UP000319040">
    <property type="component" value="Unassembled WGS sequence"/>
</dbReference>
<dbReference type="Gene3D" id="3.90.550.10">
    <property type="entry name" value="Spore Coat Polysaccharide Biosynthesis Protein SpsA, Chain A"/>
    <property type="match status" value="1"/>
</dbReference>
<dbReference type="SUPFAM" id="SSF53448">
    <property type="entry name" value="Nucleotide-diphospho-sugar transferases"/>
    <property type="match status" value="1"/>
</dbReference>
<dbReference type="InterPro" id="IPR001173">
    <property type="entry name" value="Glyco_trans_2-like"/>
</dbReference>